<dbReference type="Pfam" id="PF05782">
    <property type="entry name" value="ECM1"/>
    <property type="match status" value="1"/>
</dbReference>
<dbReference type="GO" id="GO:0006954">
    <property type="term" value="P:inflammatory response"/>
    <property type="evidence" value="ECO:0007669"/>
    <property type="project" value="Ensembl"/>
</dbReference>
<dbReference type="Ensembl" id="ENSACCT00020004581.1">
    <property type="protein sequence ID" value="ENSACCP00020004399.1"/>
    <property type="gene ID" value="ENSACCG00020003013.1"/>
</dbReference>
<dbReference type="PANTHER" id="PTHR16776">
    <property type="entry name" value="EXTRACELLULAR MATRIX PROTEIN 1"/>
    <property type="match status" value="1"/>
</dbReference>
<dbReference type="GO" id="GO:0007165">
    <property type="term" value="P:signal transduction"/>
    <property type="evidence" value="ECO:0007669"/>
    <property type="project" value="InterPro"/>
</dbReference>
<dbReference type="GO" id="GO:2000404">
    <property type="term" value="P:regulation of T cell migration"/>
    <property type="evidence" value="ECO:0007669"/>
    <property type="project" value="Ensembl"/>
</dbReference>
<dbReference type="GO" id="GO:0005134">
    <property type="term" value="F:interleukin-2 receptor binding"/>
    <property type="evidence" value="ECO:0007669"/>
    <property type="project" value="Ensembl"/>
</dbReference>
<dbReference type="GO" id="GO:0003416">
    <property type="term" value="P:endochondral bone growth"/>
    <property type="evidence" value="ECO:0007669"/>
    <property type="project" value="Ensembl"/>
</dbReference>
<accession>A0A663DXB9</accession>
<evidence type="ECO:0000313" key="6">
    <source>
        <dbReference type="Proteomes" id="UP000472275"/>
    </source>
</evidence>
<organism evidence="5 6">
    <name type="scientific">Aquila chrysaetos chrysaetos</name>
    <dbReference type="NCBI Taxonomy" id="223781"/>
    <lineage>
        <taxon>Eukaryota</taxon>
        <taxon>Metazoa</taxon>
        <taxon>Chordata</taxon>
        <taxon>Craniata</taxon>
        <taxon>Vertebrata</taxon>
        <taxon>Euteleostomi</taxon>
        <taxon>Archelosauria</taxon>
        <taxon>Archosauria</taxon>
        <taxon>Dinosauria</taxon>
        <taxon>Saurischia</taxon>
        <taxon>Theropoda</taxon>
        <taxon>Coelurosauria</taxon>
        <taxon>Aves</taxon>
        <taxon>Neognathae</taxon>
        <taxon>Neoaves</taxon>
        <taxon>Telluraves</taxon>
        <taxon>Accipitrimorphae</taxon>
        <taxon>Accipitriformes</taxon>
        <taxon>Accipitridae</taxon>
        <taxon>Accipitrinae</taxon>
        <taxon>Aquila</taxon>
    </lineage>
</organism>
<dbReference type="AlphaFoldDB" id="A0A663DXB9"/>
<dbReference type="GO" id="GO:0030502">
    <property type="term" value="P:negative regulation of bone mineralization"/>
    <property type="evidence" value="ECO:0007669"/>
    <property type="project" value="Ensembl"/>
</dbReference>
<dbReference type="GO" id="GO:0045766">
    <property type="term" value="P:positive regulation of angiogenesis"/>
    <property type="evidence" value="ECO:0007669"/>
    <property type="project" value="Ensembl"/>
</dbReference>
<dbReference type="GO" id="GO:0006357">
    <property type="term" value="P:regulation of transcription by RNA polymerase II"/>
    <property type="evidence" value="ECO:0007669"/>
    <property type="project" value="Ensembl"/>
</dbReference>
<keyword evidence="3" id="KW-0677">Repeat</keyword>
<dbReference type="GO" id="GO:0001960">
    <property type="term" value="P:negative regulation of cytokine-mediated signaling pathway"/>
    <property type="evidence" value="ECO:0007669"/>
    <property type="project" value="Ensembl"/>
</dbReference>
<dbReference type="InterPro" id="IPR020858">
    <property type="entry name" value="Serum_albumin-like"/>
</dbReference>
<reference evidence="5" key="2">
    <citation type="submission" date="2025-09" db="UniProtKB">
        <authorList>
            <consortium name="Ensembl"/>
        </authorList>
    </citation>
    <scope>IDENTIFICATION</scope>
</reference>
<evidence type="ECO:0000256" key="1">
    <source>
        <dbReference type="ARBA" id="ARBA00004613"/>
    </source>
</evidence>
<keyword evidence="6" id="KW-1185">Reference proteome</keyword>
<dbReference type="Gene3D" id="1.10.246.10">
    <property type="match status" value="3"/>
</dbReference>
<evidence type="ECO:0000256" key="4">
    <source>
        <dbReference type="SAM" id="MobiDB-lite"/>
    </source>
</evidence>
<dbReference type="PANTHER" id="PTHR16776:SF3">
    <property type="entry name" value="EXTRACELLULAR MATRIX PROTEIN 1"/>
    <property type="match status" value="1"/>
</dbReference>
<dbReference type="InParanoid" id="A0A663DXB9"/>
<dbReference type="GO" id="GO:0002020">
    <property type="term" value="F:protease binding"/>
    <property type="evidence" value="ECO:0007669"/>
    <property type="project" value="Ensembl"/>
</dbReference>
<dbReference type="Proteomes" id="UP000472275">
    <property type="component" value="Chromosome 9"/>
</dbReference>
<dbReference type="GO" id="GO:0002063">
    <property type="term" value="P:chondrocyte development"/>
    <property type="evidence" value="ECO:0007669"/>
    <property type="project" value="Ensembl"/>
</dbReference>
<dbReference type="GO" id="GO:0002828">
    <property type="term" value="P:regulation of type 2 immune response"/>
    <property type="evidence" value="ECO:0007669"/>
    <property type="project" value="Ensembl"/>
</dbReference>
<evidence type="ECO:0000256" key="2">
    <source>
        <dbReference type="ARBA" id="ARBA00022525"/>
    </source>
</evidence>
<comment type="subcellular location">
    <subcellularLocation>
        <location evidence="1">Secreted</location>
    </subcellularLocation>
</comment>
<reference evidence="5" key="1">
    <citation type="submission" date="2025-08" db="UniProtKB">
        <authorList>
            <consortium name="Ensembl"/>
        </authorList>
    </citation>
    <scope>IDENTIFICATION</scope>
</reference>
<dbReference type="InterPro" id="IPR008605">
    <property type="entry name" value="ECM1"/>
</dbReference>
<feature type="region of interest" description="Disordered" evidence="4">
    <location>
        <begin position="25"/>
        <end position="71"/>
    </location>
</feature>
<dbReference type="GO" id="GO:0001938">
    <property type="term" value="P:positive regulation of endothelial cell proliferation"/>
    <property type="evidence" value="ECO:0007669"/>
    <property type="project" value="Ensembl"/>
</dbReference>
<protein>
    <submittedName>
        <fullName evidence="5">Extracellular matrix protein 1</fullName>
    </submittedName>
</protein>
<dbReference type="GO" id="GO:0005615">
    <property type="term" value="C:extracellular space"/>
    <property type="evidence" value="ECO:0007669"/>
    <property type="project" value="Ensembl"/>
</dbReference>
<evidence type="ECO:0000313" key="5">
    <source>
        <dbReference type="Ensembl" id="ENSACCP00020004399.1"/>
    </source>
</evidence>
<proteinExistence type="predicted"/>
<sequence>MGPLARHLAHLLDTRVLFPNAWVPTLTPGSPSRRPGDREPIGMGGHIGTSITWGQGSGDTPPPPPHTPAPLSVLQEEQDTVLPPDILAMGATSPPRHPPAWPNTLDGFPPAWPVAAAITRHCSQPPRPPPTLQLPSTAFAHLRRQAAALDAFRPRLDACCHHHTPLPCARHAWTDVLDRFCTDEFGVKTRQYHCCRQQGTARRRCFAQGPDAIAATAAVTVWDPAAEPPFPPGEPTATNMGNICGLRGLRPGPPGPSGPSGPRIRLRMRLEREYSRCCRNGSLTCRTWASREGTQGLERFCREEAAVKTRQHRCCQPAAPHPAYDRELHNISLARPGPALLRSLCGPTRLLTKRRPVPELLRAVTSGCCLLPPEEQSACADEQLSQGIATLCATPRDTWRDPQGCCSQGDPEQRRCFNTKYLARVTLGAAVAPPPLGHDE</sequence>
<dbReference type="SUPFAM" id="SSF48552">
    <property type="entry name" value="Serum albumin-like"/>
    <property type="match status" value="2"/>
</dbReference>
<dbReference type="GeneTree" id="ENSGT00390000006215"/>
<keyword evidence="2" id="KW-0964">Secreted</keyword>
<evidence type="ECO:0000256" key="3">
    <source>
        <dbReference type="ARBA" id="ARBA00022737"/>
    </source>
</evidence>
<name>A0A663DXB9_AQUCH</name>